<evidence type="ECO:0000313" key="3">
    <source>
        <dbReference type="Proteomes" id="UP000091918"/>
    </source>
</evidence>
<protein>
    <submittedName>
        <fullName evidence="2">Uncharacterized protein</fullName>
    </submittedName>
</protein>
<organism evidence="2 3">
    <name type="scientific">Emergomyces africanus</name>
    <dbReference type="NCBI Taxonomy" id="1955775"/>
    <lineage>
        <taxon>Eukaryota</taxon>
        <taxon>Fungi</taxon>
        <taxon>Dikarya</taxon>
        <taxon>Ascomycota</taxon>
        <taxon>Pezizomycotina</taxon>
        <taxon>Eurotiomycetes</taxon>
        <taxon>Eurotiomycetidae</taxon>
        <taxon>Onygenales</taxon>
        <taxon>Ajellomycetaceae</taxon>
        <taxon>Emergomyces</taxon>
    </lineage>
</organism>
<reference evidence="2 3" key="1">
    <citation type="submission" date="2015-07" db="EMBL/GenBank/DDBJ databases">
        <title>Emmonsia species relationships and genome sequence.</title>
        <authorList>
            <person name="Cuomo C.A."/>
            <person name="Schwartz I.S."/>
            <person name="Kenyon C."/>
            <person name="de Hoog G.S."/>
            <person name="Govender N.P."/>
            <person name="Botha A."/>
            <person name="Moreno L."/>
            <person name="de Vries M."/>
            <person name="Munoz J.F."/>
            <person name="Stielow J.B."/>
        </authorList>
    </citation>
    <scope>NUCLEOTIDE SEQUENCE [LARGE SCALE GENOMIC DNA]</scope>
    <source>
        <strain evidence="2 3">CBS 136260</strain>
    </source>
</reference>
<name>A0A1B7NY90_9EURO</name>
<dbReference type="EMBL" id="LGUA01000424">
    <property type="protein sequence ID" value="OAX81703.1"/>
    <property type="molecule type" value="Genomic_DNA"/>
</dbReference>
<dbReference type="AlphaFoldDB" id="A0A1B7NY90"/>
<gene>
    <name evidence="2" type="ORF">ACJ72_03947</name>
</gene>
<comment type="caution">
    <text evidence="2">The sequence shown here is derived from an EMBL/GenBank/DDBJ whole genome shotgun (WGS) entry which is preliminary data.</text>
</comment>
<evidence type="ECO:0000313" key="2">
    <source>
        <dbReference type="EMBL" id="OAX81703.1"/>
    </source>
</evidence>
<dbReference type="Proteomes" id="UP000091918">
    <property type="component" value="Unassembled WGS sequence"/>
</dbReference>
<sequence>MGDLGELGEIAASAVAVDGQPGRVTPPEETVPAIETKEETPSVPPRARVSSANATTPTSVSSADDGGDVIEEVVVPGTAR</sequence>
<proteinExistence type="predicted"/>
<accession>A0A1B7NY90</accession>
<evidence type="ECO:0000256" key="1">
    <source>
        <dbReference type="SAM" id="MobiDB-lite"/>
    </source>
</evidence>
<keyword evidence="3" id="KW-1185">Reference proteome</keyword>
<dbReference type="OrthoDB" id="4188436at2759"/>
<feature type="compositionally biased region" description="Polar residues" evidence="1">
    <location>
        <begin position="50"/>
        <end position="62"/>
    </location>
</feature>
<feature type="region of interest" description="Disordered" evidence="1">
    <location>
        <begin position="13"/>
        <end position="69"/>
    </location>
</feature>